<evidence type="ECO:0000256" key="4">
    <source>
        <dbReference type="ARBA" id="ARBA00022448"/>
    </source>
</evidence>
<feature type="compositionally biased region" description="Pro residues" evidence="8">
    <location>
        <begin position="1851"/>
        <end position="1869"/>
    </location>
</feature>
<dbReference type="Proteomes" id="UP000673552">
    <property type="component" value="Unassembled WGS sequence"/>
</dbReference>
<reference evidence="10" key="2">
    <citation type="journal article" date="2021" name="Sci. Data">
        <title>Chromosome-scale genome sequencing, assembly and annotation of six genomes from subfamily Leishmaniinae.</title>
        <authorList>
            <person name="Almutairi H."/>
            <person name="Urbaniak M.D."/>
            <person name="Bates M.D."/>
            <person name="Jariyapan N."/>
            <person name="Kwakye-Nuako G."/>
            <person name="Thomaz Soccol V."/>
            <person name="Al-Salem W.S."/>
            <person name="Dillon R.J."/>
            <person name="Bates P.A."/>
            <person name="Gatherer D."/>
        </authorList>
    </citation>
    <scope>NUCLEOTIDE SEQUENCE [LARGE SCALE GENOMIC DNA]</scope>
</reference>
<dbReference type="PANTHER" id="PTHR31658:SF0">
    <property type="entry name" value="CONSERVED OLIGOMERIC GOLGI COMPLEX SUBUNIT 1"/>
    <property type="match status" value="1"/>
</dbReference>
<dbReference type="GO" id="GO:0000139">
    <property type="term" value="C:Golgi membrane"/>
    <property type="evidence" value="ECO:0007669"/>
    <property type="project" value="UniProtKB-SubCell"/>
</dbReference>
<dbReference type="InterPro" id="IPR033370">
    <property type="entry name" value="COG1"/>
</dbReference>
<gene>
    <name evidence="9" type="ORF">LSCM1_08233</name>
</gene>
<dbReference type="OrthoDB" id="46189at2759"/>
<reference evidence="10" key="1">
    <citation type="journal article" date="2021" name="Microbiol. Resour. Announc.">
        <title>LGAAP: Leishmaniinae Genome Assembly and Annotation Pipeline.</title>
        <authorList>
            <person name="Almutairi H."/>
            <person name="Urbaniak M.D."/>
            <person name="Bates M.D."/>
            <person name="Jariyapan N."/>
            <person name="Kwakye-Nuako G."/>
            <person name="Thomaz-Soccol V."/>
            <person name="Al-Salem W.S."/>
            <person name="Dillon R.J."/>
            <person name="Bates P.A."/>
            <person name="Gatherer D."/>
        </authorList>
    </citation>
    <scope>NUCLEOTIDE SEQUENCE [LARGE SCALE GENOMIC DNA]</scope>
</reference>
<evidence type="ECO:0000256" key="1">
    <source>
        <dbReference type="ARBA" id="ARBA00004395"/>
    </source>
</evidence>
<organism evidence="9 10">
    <name type="scientific">Leishmania martiniquensis</name>
    <dbReference type="NCBI Taxonomy" id="1580590"/>
    <lineage>
        <taxon>Eukaryota</taxon>
        <taxon>Discoba</taxon>
        <taxon>Euglenozoa</taxon>
        <taxon>Kinetoplastea</taxon>
        <taxon>Metakinetoplastina</taxon>
        <taxon>Trypanosomatida</taxon>
        <taxon>Trypanosomatidae</taxon>
        <taxon>Leishmaniinae</taxon>
        <taxon>Leishmania</taxon>
    </lineage>
</organism>
<evidence type="ECO:0000256" key="6">
    <source>
        <dbReference type="ARBA" id="ARBA00023034"/>
    </source>
</evidence>
<proteinExistence type="inferred from homology"/>
<dbReference type="GO" id="GO:0015031">
    <property type="term" value="P:protein transport"/>
    <property type="evidence" value="ECO:0007669"/>
    <property type="project" value="UniProtKB-KW"/>
</dbReference>
<evidence type="ECO:0000313" key="9">
    <source>
        <dbReference type="EMBL" id="KAG5487918.1"/>
    </source>
</evidence>
<dbReference type="KEGG" id="lmat:92518080"/>
<protein>
    <recommendedName>
        <fullName evidence="3">Conserved oligomeric Golgi complex subunit 1</fullName>
    </recommendedName>
</protein>
<dbReference type="EMBL" id="JAFEUZ010000002">
    <property type="protein sequence ID" value="KAG5487918.1"/>
    <property type="molecule type" value="Genomic_DNA"/>
</dbReference>
<keyword evidence="6" id="KW-0333">Golgi apparatus</keyword>
<feature type="region of interest" description="Disordered" evidence="8">
    <location>
        <begin position="800"/>
        <end position="821"/>
    </location>
</feature>
<evidence type="ECO:0000313" key="10">
    <source>
        <dbReference type="Proteomes" id="UP000673552"/>
    </source>
</evidence>
<evidence type="ECO:0000256" key="5">
    <source>
        <dbReference type="ARBA" id="ARBA00022927"/>
    </source>
</evidence>
<dbReference type="RefSeq" id="XP_067181595.1">
    <property type="nucleotide sequence ID" value="XM_067325568.1"/>
</dbReference>
<keyword evidence="4" id="KW-0813">Transport</keyword>
<keyword evidence="10" id="KW-1185">Reference proteome</keyword>
<evidence type="ECO:0000256" key="2">
    <source>
        <dbReference type="ARBA" id="ARBA00006653"/>
    </source>
</evidence>
<evidence type="ECO:0000256" key="7">
    <source>
        <dbReference type="ARBA" id="ARBA00023136"/>
    </source>
</evidence>
<comment type="subcellular location">
    <subcellularLocation>
        <location evidence="1">Golgi apparatus membrane</location>
        <topology evidence="1">Peripheral membrane protein</topology>
    </subcellularLocation>
</comment>
<feature type="region of interest" description="Disordered" evidence="8">
    <location>
        <begin position="620"/>
        <end position="641"/>
    </location>
</feature>
<dbReference type="Pfam" id="PF08700">
    <property type="entry name" value="VPS51_Exo84_N"/>
    <property type="match status" value="1"/>
</dbReference>
<comment type="caution">
    <text evidence="9">The sequence shown here is derived from an EMBL/GenBank/DDBJ whole genome shotgun (WGS) entry which is preliminary data.</text>
</comment>
<name>A0A836I4R2_9TRYP</name>
<dbReference type="GO" id="GO:0006891">
    <property type="term" value="P:intra-Golgi vesicle-mediated transport"/>
    <property type="evidence" value="ECO:0007669"/>
    <property type="project" value="InterPro"/>
</dbReference>
<comment type="similarity">
    <text evidence="2">Belongs to the COG1 family.</text>
</comment>
<sequence>MEEAAQEVRRILRQNDVEESLHYLSTVTRSIEANQHDLRAIIGNSYRDLLNACDGVVGMERDCADILAIEEAMERVAAAQDVDGRGNTEMDAEPLLPSSWFSARRRRRRCVVAAASTTTTISTNSASIAAPLRRSVTKGYTANSGGVWEKGGCDAESAAAAAKEGYGASVKRPDVHPMPALPIVELPFPYVMPAHASHAGTSCNALVDEGMSTSAAEAQRMWLEDELQALHLDCMSLASAAAAMAAGAANAVDAELRSLLANSSTLASLPLRARQCDKVLKSHDAHQTVNAAKGTAASDAVSRKKREDILCSLERDLPLLRLARRLSRVQASLRVYAGVNDVVKASTSAGDASTASSDVLARLGAQRTSVAKRPPLWVADLERRATTLEVRLVKLILQRLRRAADNYACLAEKRGRLAQRMSREPSGTEVTESSREAQAIRAAESRCLVYVWVIFAQCHGAVRALRDSPTLVSALAACAPGAALSPKRALLPAVQVTEPAASTAAHIPLDSAANALLQLASGDVQAIVLRVMYEGTPLASADVGHTAVDKIIPPRAADPCRTLLAFLAVLLLRESQLNAMRWGAMTPSCLRASSPSAAAQPPSPLPDGCAGDRSIVAAASRKSNGSTAEGDAAPSLPSTAPRNASVFATDTHLMALGVATAAADRPQTAKSTRAAAGNGMPNTAWALRCFSGLSYLLRAFADYIDLVRAASVEASSAPEALDEETAVLRLLQHVCLADEATSGDHLWVSDHCAGVGAATRQGGEESLLTTPANVAGVRSLEELMEWRLRNASRCVLPSDAAGDSGGTSITSPTATEARTVPPLVASDGSLMTPVRDLYSFSVAQVAPGVTSPSAAVARRRAYVELLRASVNTVDALQASGASSATVREYLYSACADSAGRRGTPAASGAADLLSPLRLVCQELLAPCVSSLVVLLARDPVALAAYKEGHRSSDTTPARHAVRDALRRLLHHRVGHSSQSGISDGEAPLSFSGLGQTWTAVDAARWWEVMEQSTVDAALERCVAVALDSVGFVDACISQGLVASALRMLQGREEVSSTALGHGVSSPHVRGPVYHSSTAAASLEQTWLALCSVLRLHALSSGDSFSRADEAGTFSGTEGENDAKTEQGSAQSLTGSPPSLPGGGNGGRGAHRGSHLSAMIGICWDRFWPRTATETDDRTHRSLRPSVGEGIFCEEGLEWGRAACRAAQLPFSAMCGATYTKESEQPQQALHAAAASAGLSASQQAEIAKILSGMRDVLFPRWEASCSHAEHDTASLPEPGPLHMNGHAAELLHCCLSTLVDAVQAQTAAVPISVSDSCAVSLPSTPPPPLRMRIVGWLEDALHRAAAQLRNAKTDATPSGINATVVHSYELSLLLRVYLVVLQRLQMAALPSEAARVRQLCAEAEDLYKRAQAPWQDMLIHFYRAALQQAYAPLPWACESGEEESGRSAASRRSGAVLRRTTYVVDSAAWMRVRMVGEAALHDDCASESGGVAYPARPTPAVMTLTQTVMRHLHQALYGAPSVFTDSSESLMTFEPPTGAPAGVATASGHEQGATASAAALGRLSSASGCCMCALVTKKEQQQVRARLAEASAAFYESELGRLINSARESGGGAPPEVACGLQKGRGAAAANAATVATQSQADDVRLQWYMDVLFTSSVWCAGREDAGDGDRSGDLCGNSAGLLSRGADSPAKTLFSSDAGIGGAGVDAAACVADGPLRRVVRHLESTCDPVRWRSGTPLVIAAYRQFISASALLWVVRSEAPRHASSGDTGSGDSCRGPSVAAAAASKSFAVAGGVDAAALPTERLFRPREQVDRLALLPIAVSSNAAIAAAASMGAGGAPSTAAALAPQSYPPLPPTASALNPPPPSPASATGVPPTASFRFGSPSSAVAAATGGGWGARMPSFIYPATGVYDGAATWMLGGVGAAGVASEGGAAAPAGSISAVAAASSLWGTTQRGWNQLWGTS</sequence>
<dbReference type="PANTHER" id="PTHR31658">
    <property type="entry name" value="CONSERVED OLIGOMERIC GOLGI COMPLEX SUBUNIT 1"/>
    <property type="match status" value="1"/>
</dbReference>
<accession>A0A836I4R2</accession>
<keyword evidence="5" id="KW-0653">Protein transport</keyword>
<keyword evidence="7" id="KW-0472">Membrane</keyword>
<feature type="region of interest" description="Disordered" evidence="8">
    <location>
        <begin position="1846"/>
        <end position="1878"/>
    </location>
</feature>
<dbReference type="GO" id="GO:0017119">
    <property type="term" value="C:Golgi transport complex"/>
    <property type="evidence" value="ECO:0007669"/>
    <property type="project" value="InterPro"/>
</dbReference>
<evidence type="ECO:0000256" key="3">
    <source>
        <dbReference type="ARBA" id="ARBA00020978"/>
    </source>
</evidence>
<dbReference type="GeneID" id="92518080"/>
<feature type="region of interest" description="Disordered" evidence="8">
    <location>
        <begin position="1103"/>
        <end position="1150"/>
    </location>
</feature>
<feature type="compositionally biased region" description="Polar residues" evidence="8">
    <location>
        <begin position="806"/>
        <end position="816"/>
    </location>
</feature>
<evidence type="ECO:0000256" key="8">
    <source>
        <dbReference type="SAM" id="MobiDB-lite"/>
    </source>
</evidence>